<keyword evidence="4" id="KW-0121">Carboxypeptidase</keyword>
<dbReference type="InterPro" id="IPR052179">
    <property type="entry name" value="DD-CPase-like"/>
</dbReference>
<keyword evidence="2" id="KW-0812">Transmembrane</keyword>
<dbReference type="AlphaFoldDB" id="A0A9Q6HRJ6"/>
<feature type="transmembrane region" description="Helical" evidence="2">
    <location>
        <begin position="6"/>
        <end position="28"/>
    </location>
</feature>
<dbReference type="Gene3D" id="3.30.1380.10">
    <property type="match status" value="1"/>
</dbReference>
<proteinExistence type="predicted"/>
<sequence>MLKKWIIGMFTLIVGTIILIVTFILLILSMKQNPQSTTSEIVKPRNALPIITEKRGITRINGHIIVNKQYGLPQTYKPGENKAARYKINQLLHKAEKEHINLKYISGYRSYDDQKQVVETYTQKDGKQTTQSYTASPGHSEHQTGLAFDVGTDVPMKDFHKDFEKSEESKWLSQHAADYGFIIRYPKGQSQQTGYAYEPWHLRYVGHQLANIITEEDTNLESYYHLNHELK</sequence>
<dbReference type="InterPro" id="IPR009045">
    <property type="entry name" value="Zn_M74/Hedgehog-like"/>
</dbReference>
<gene>
    <name evidence="4" type="ORF">BU058_02130</name>
</gene>
<protein>
    <submittedName>
        <fullName evidence="4">D-alanyl-D-alanine carboxypeptidase</fullName>
    </submittedName>
</protein>
<feature type="region of interest" description="Disordered" evidence="1">
    <location>
        <begin position="123"/>
        <end position="142"/>
    </location>
</feature>
<dbReference type="GO" id="GO:0004180">
    <property type="term" value="F:carboxypeptidase activity"/>
    <property type="evidence" value="ECO:0007669"/>
    <property type="project" value="UniProtKB-KW"/>
</dbReference>
<reference evidence="4 5" key="1">
    <citation type="journal article" date="2016" name="Front. Microbiol.">
        <title>Comprehensive Phylogenetic Analysis of Bovine Non-aureus Staphylococci Species Based on Whole-Genome Sequencing.</title>
        <authorList>
            <person name="Naushad S."/>
            <person name="Barkema H.W."/>
            <person name="Luby C."/>
            <person name="Condas L.A."/>
            <person name="Nobrega D.B."/>
            <person name="Carson D.A."/>
            <person name="De Buck J."/>
        </authorList>
    </citation>
    <scope>NUCLEOTIDE SEQUENCE [LARGE SCALE GENOMIC DNA]</scope>
    <source>
        <strain evidence="4 5">SNUC 1231</strain>
    </source>
</reference>
<keyword evidence="2" id="KW-0472">Membrane</keyword>
<evidence type="ECO:0000256" key="1">
    <source>
        <dbReference type="SAM" id="MobiDB-lite"/>
    </source>
</evidence>
<accession>A0A9Q6HRJ6</accession>
<evidence type="ECO:0000313" key="4">
    <source>
        <dbReference type="EMBL" id="PTI77071.1"/>
    </source>
</evidence>
<dbReference type="PANTHER" id="PTHR34385">
    <property type="entry name" value="D-ALANYL-D-ALANINE CARBOXYPEPTIDASE"/>
    <property type="match status" value="1"/>
</dbReference>
<dbReference type="PANTHER" id="PTHR34385:SF1">
    <property type="entry name" value="PEPTIDOGLYCAN L-ALANYL-D-GLUTAMATE ENDOPEPTIDASE CWLK"/>
    <property type="match status" value="1"/>
</dbReference>
<evidence type="ECO:0000313" key="5">
    <source>
        <dbReference type="Proteomes" id="UP000241960"/>
    </source>
</evidence>
<name>A0A9Q6HRJ6_9STAP</name>
<evidence type="ECO:0000259" key="3">
    <source>
        <dbReference type="Pfam" id="PF02557"/>
    </source>
</evidence>
<evidence type="ECO:0000256" key="2">
    <source>
        <dbReference type="SAM" id="Phobius"/>
    </source>
</evidence>
<dbReference type="Proteomes" id="UP000241960">
    <property type="component" value="Unassembled WGS sequence"/>
</dbReference>
<dbReference type="SUPFAM" id="SSF55166">
    <property type="entry name" value="Hedgehog/DD-peptidase"/>
    <property type="match status" value="1"/>
</dbReference>
<dbReference type="EMBL" id="PZFQ01000005">
    <property type="protein sequence ID" value="PTI77071.1"/>
    <property type="molecule type" value="Genomic_DNA"/>
</dbReference>
<dbReference type="RefSeq" id="WP_107544795.1">
    <property type="nucleotide sequence ID" value="NZ_PZFQ01000005.1"/>
</dbReference>
<dbReference type="Pfam" id="PF02557">
    <property type="entry name" value="VanY"/>
    <property type="match status" value="1"/>
</dbReference>
<feature type="domain" description="D-alanyl-D-alanine carboxypeptidase-like core" evidence="3">
    <location>
        <begin position="82"/>
        <end position="206"/>
    </location>
</feature>
<feature type="compositionally biased region" description="Polar residues" evidence="1">
    <location>
        <begin position="128"/>
        <end position="137"/>
    </location>
</feature>
<dbReference type="InterPro" id="IPR003709">
    <property type="entry name" value="VanY-like_core_dom"/>
</dbReference>
<organism evidence="4 5">
    <name type="scientific">Staphylococcus succinus</name>
    <dbReference type="NCBI Taxonomy" id="61015"/>
    <lineage>
        <taxon>Bacteria</taxon>
        <taxon>Bacillati</taxon>
        <taxon>Bacillota</taxon>
        <taxon>Bacilli</taxon>
        <taxon>Bacillales</taxon>
        <taxon>Staphylococcaceae</taxon>
        <taxon>Staphylococcus</taxon>
    </lineage>
</organism>
<dbReference type="CDD" id="cd14852">
    <property type="entry name" value="LD-carboxypeptidase"/>
    <property type="match status" value="1"/>
</dbReference>
<dbReference type="InterPro" id="IPR058193">
    <property type="entry name" value="VanY/YodJ_core_dom"/>
</dbReference>
<keyword evidence="2" id="KW-1133">Transmembrane helix</keyword>
<keyword evidence="4" id="KW-0378">Hydrolase</keyword>
<keyword evidence="4" id="KW-0645">Protease</keyword>
<comment type="caution">
    <text evidence="4">The sequence shown here is derived from an EMBL/GenBank/DDBJ whole genome shotgun (WGS) entry which is preliminary data.</text>
</comment>
<dbReference type="GO" id="GO:0006508">
    <property type="term" value="P:proteolysis"/>
    <property type="evidence" value="ECO:0007669"/>
    <property type="project" value="InterPro"/>
</dbReference>